<dbReference type="Gene3D" id="1.25.40.390">
    <property type="match status" value="1"/>
</dbReference>
<name>A0A3G2L623_9FLAO</name>
<organism evidence="1 2">
    <name type="scientific">Euzebyella marina</name>
    <dbReference type="NCBI Taxonomy" id="1761453"/>
    <lineage>
        <taxon>Bacteria</taxon>
        <taxon>Pseudomonadati</taxon>
        <taxon>Bacteroidota</taxon>
        <taxon>Flavobacteriia</taxon>
        <taxon>Flavobacteriales</taxon>
        <taxon>Flavobacteriaceae</taxon>
        <taxon>Euzebyella</taxon>
    </lineage>
</organism>
<sequence length="471" mass="52240">MKISDNIKRIFAIGLILVLSACDSYLDVNENPNNPQDAPISGLMINSVYESAYNVFRVGDITSNYVQYLASPNPASSSDTMDPVSNNTTWFRLYNVMTDLVVLIDKAEEQGAGHYQGAAQVLMALNLGMGVDIFGDMPYSEGFNFETVTPVYDSDESLYTVILNYLDQGIANLQGPTTSSLGDDDFLYAGDIDKWIAFAYTLKARYMVHVKDLPSYDADELLNAVDNGFASNDANAQLSFFEQSINPWSDVARDNANLVLGGWISEQFIEALDGTTYTTVDPRLPLMVGATDDGEYIGTVNGAGRGNAPEQGARSTLIEDQYYTGQTSPVLISTFSELKFIEAEAAFEGDKPRAYQAYLDGIAAHMQMLEVAQEDIDAYLASPEVSMGEGAFTIDDIFKEKWVAMFLHPETWNDARRYDYQYENMTLPANLNPDLNGQYIRRLPYPDNEVSRNGGNVPSVTLLDRIFWDVE</sequence>
<evidence type="ECO:0000313" key="2">
    <source>
        <dbReference type="Proteomes" id="UP000276309"/>
    </source>
</evidence>
<accession>A0A3G2L623</accession>
<gene>
    <name evidence="1" type="ORF">D1013_10240</name>
</gene>
<dbReference type="Pfam" id="PF12771">
    <property type="entry name" value="SusD-like_2"/>
    <property type="match status" value="1"/>
</dbReference>
<dbReference type="Proteomes" id="UP000276309">
    <property type="component" value="Chromosome"/>
</dbReference>
<dbReference type="InterPro" id="IPR041662">
    <property type="entry name" value="SusD-like_2"/>
</dbReference>
<dbReference type="SUPFAM" id="SSF48452">
    <property type="entry name" value="TPR-like"/>
    <property type="match status" value="1"/>
</dbReference>
<dbReference type="AlphaFoldDB" id="A0A3G2L623"/>
<dbReference type="RefSeq" id="WP_121848740.1">
    <property type="nucleotide sequence ID" value="NZ_CP032050.1"/>
</dbReference>
<protein>
    <submittedName>
        <fullName evidence="1">SusD/RagB family nutrient-binding outer membrane lipoprotein</fullName>
    </submittedName>
</protein>
<dbReference type="InterPro" id="IPR011990">
    <property type="entry name" value="TPR-like_helical_dom_sf"/>
</dbReference>
<evidence type="ECO:0000313" key="1">
    <source>
        <dbReference type="EMBL" id="AYN67724.1"/>
    </source>
</evidence>
<dbReference type="PROSITE" id="PS51257">
    <property type="entry name" value="PROKAR_LIPOPROTEIN"/>
    <property type="match status" value="1"/>
</dbReference>
<keyword evidence="2" id="KW-1185">Reference proteome</keyword>
<keyword evidence="1" id="KW-0449">Lipoprotein</keyword>
<dbReference type="KEGG" id="emar:D1013_10240"/>
<reference evidence="1 2" key="1">
    <citation type="submission" date="2018-08" db="EMBL/GenBank/DDBJ databases">
        <title>The reduced genetic potential of extracellular carbohydrate catabolism in Euzebyella marina RN62, a Flavobacteriia bacterium isolated from the hadal water.</title>
        <authorList>
            <person name="Xue C."/>
        </authorList>
    </citation>
    <scope>NUCLEOTIDE SEQUENCE [LARGE SCALE GENOMIC DNA]</scope>
    <source>
        <strain evidence="1 2">RN62</strain>
    </source>
</reference>
<dbReference type="OrthoDB" id="725917at2"/>
<proteinExistence type="predicted"/>
<dbReference type="EMBL" id="CP032050">
    <property type="protein sequence ID" value="AYN67724.1"/>
    <property type="molecule type" value="Genomic_DNA"/>
</dbReference>